<evidence type="ECO:0000313" key="23">
    <source>
        <dbReference type="Ensembl" id="ENSSFOP00015037865.1"/>
    </source>
</evidence>
<evidence type="ECO:0000256" key="9">
    <source>
        <dbReference type="ARBA" id="ARBA00022786"/>
    </source>
</evidence>
<dbReference type="SUPFAM" id="SSF54001">
    <property type="entry name" value="Cysteine proteinases"/>
    <property type="match status" value="1"/>
</dbReference>
<evidence type="ECO:0000256" key="19">
    <source>
        <dbReference type="ARBA" id="ARBA00073226"/>
    </source>
</evidence>
<evidence type="ECO:0000313" key="24">
    <source>
        <dbReference type="Proteomes" id="UP000694397"/>
    </source>
</evidence>
<evidence type="ECO:0000256" key="5">
    <source>
        <dbReference type="ARBA" id="ARBA00012759"/>
    </source>
</evidence>
<dbReference type="InterPro" id="IPR038765">
    <property type="entry name" value="Papain-like_cys_pep_sf"/>
</dbReference>
<evidence type="ECO:0000256" key="17">
    <source>
        <dbReference type="ARBA" id="ARBA00023289"/>
    </source>
</evidence>
<dbReference type="GO" id="GO:0005789">
    <property type="term" value="C:endoplasmic reticulum membrane"/>
    <property type="evidence" value="ECO:0007669"/>
    <property type="project" value="UniProtKB-SubCell"/>
</dbReference>
<reference evidence="23 24" key="1">
    <citation type="submission" date="2019-04" db="EMBL/GenBank/DDBJ databases">
        <authorList>
            <consortium name="Wellcome Sanger Institute Data Sharing"/>
        </authorList>
    </citation>
    <scope>NUCLEOTIDE SEQUENCE [LARGE SCALE GENOMIC DNA]</scope>
</reference>
<protein>
    <recommendedName>
        <fullName evidence="19 21">Ubiquitin carboxyl-terminal hydrolase</fullName>
        <ecNumber evidence="5 21">3.4.19.12</ecNumber>
    </recommendedName>
</protein>
<evidence type="ECO:0000256" key="13">
    <source>
        <dbReference type="ARBA" id="ARBA00022990"/>
    </source>
</evidence>
<evidence type="ECO:0000256" key="15">
    <source>
        <dbReference type="ARBA" id="ARBA00023180"/>
    </source>
</evidence>
<keyword evidence="6" id="KW-0963">Cytoplasm</keyword>
<dbReference type="Pfam" id="PF01088">
    <property type="entry name" value="Peptidase_C12"/>
    <property type="match status" value="1"/>
</dbReference>
<dbReference type="EC" id="3.4.19.12" evidence="5 21"/>
<dbReference type="InterPro" id="IPR001578">
    <property type="entry name" value="Peptidase_C12_UCH"/>
</dbReference>
<comment type="function">
    <text evidence="18">Ubiquitin-protein hydrolase is involved both in the processing of ubiquitin precursors and of ubiquitinated proteins. This enzyme is a thiol protease that recognizes and hydrolyzes a peptide bond at the C-terminal glycine of ubiquitin.</text>
</comment>
<dbReference type="GeneTree" id="ENSGT00940000157306"/>
<evidence type="ECO:0000256" key="1">
    <source>
        <dbReference type="ARBA" id="ARBA00000707"/>
    </source>
</evidence>
<keyword evidence="16" id="KW-0449">Lipoprotein</keyword>
<sequence length="224" mass="25216">MEWKPMEINPEMLNKALGKLGVCGSCAFVDVLGLEDELLCEVPSPACAVLLLFPLSQQHKSFREEQTRRLSGDHHEDLGVYFLRQTVANSCGTVGLLHSVANNRDKLEFESGSVLKRFLDDTLGMSAEDRAKHLEKSEEIHKAHNEIAAEGRCTVEEGKVSFHFITFVKVDGHLWELDGTMNFPVNHGATDDEHFLKDASKVCRQFMERDKEEVRFSVVALCKP</sequence>
<feature type="domain" description="UCH catalytic" evidence="22">
    <location>
        <begin position="2"/>
        <end position="223"/>
    </location>
</feature>
<dbReference type="PANTHER" id="PTHR10589:SF19">
    <property type="entry name" value="UBIQUITIN CARBOXYL-TERMINAL HYDROLASE ISOZYME L1"/>
    <property type="match status" value="1"/>
</dbReference>
<dbReference type="Proteomes" id="UP000694397">
    <property type="component" value="Chromosome 5"/>
</dbReference>
<organism evidence="23 24">
    <name type="scientific">Scleropages formosus</name>
    <name type="common">Asian bonytongue</name>
    <name type="synonym">Osteoglossum formosum</name>
    <dbReference type="NCBI Taxonomy" id="113540"/>
    <lineage>
        <taxon>Eukaryota</taxon>
        <taxon>Metazoa</taxon>
        <taxon>Chordata</taxon>
        <taxon>Craniata</taxon>
        <taxon>Vertebrata</taxon>
        <taxon>Euteleostomi</taxon>
        <taxon>Actinopterygii</taxon>
        <taxon>Neopterygii</taxon>
        <taxon>Teleostei</taxon>
        <taxon>Osteoglossocephala</taxon>
        <taxon>Osteoglossomorpha</taxon>
        <taxon>Osteoglossiformes</taxon>
        <taxon>Osteoglossidae</taxon>
        <taxon>Scleropages</taxon>
    </lineage>
</organism>
<evidence type="ECO:0000256" key="16">
    <source>
        <dbReference type="ARBA" id="ARBA00023288"/>
    </source>
</evidence>
<keyword evidence="12" id="KW-0256">Endoplasmic reticulum</keyword>
<evidence type="ECO:0000256" key="3">
    <source>
        <dbReference type="ARBA" id="ARBA00004628"/>
    </source>
</evidence>
<dbReference type="GO" id="GO:0006511">
    <property type="term" value="P:ubiquitin-dependent protein catabolic process"/>
    <property type="evidence" value="ECO:0007669"/>
    <property type="project" value="UniProtKB-UniRule"/>
</dbReference>
<dbReference type="PROSITE" id="PS52048">
    <property type="entry name" value="UCH_DOMAIN"/>
    <property type="match status" value="1"/>
</dbReference>
<feature type="site" description="Transition state stabilizer" evidence="20">
    <location>
        <position position="85"/>
    </location>
</feature>
<dbReference type="GO" id="GO:0004843">
    <property type="term" value="F:cysteine-type deubiquitinase activity"/>
    <property type="evidence" value="ECO:0007669"/>
    <property type="project" value="UniProtKB-UniRule"/>
</dbReference>
<evidence type="ECO:0000256" key="18">
    <source>
        <dbReference type="ARBA" id="ARBA00055560"/>
    </source>
</evidence>
<dbReference type="PANTHER" id="PTHR10589">
    <property type="entry name" value="UBIQUITIN CARBOXYL-TERMINAL HYDROLASE"/>
    <property type="match status" value="1"/>
</dbReference>
<gene>
    <name evidence="23" type="primary">UCHL1</name>
    <name evidence="23" type="synonym">LOC108930794</name>
</gene>
<dbReference type="PROSITE" id="PS00140">
    <property type="entry name" value="UCH_1"/>
    <property type="match status" value="1"/>
</dbReference>
<evidence type="ECO:0000256" key="14">
    <source>
        <dbReference type="ARBA" id="ARBA00023136"/>
    </source>
</evidence>
<keyword evidence="13" id="KW-0007">Acetylation</keyword>
<feature type="active site" description="Proton donor" evidence="20">
    <location>
        <position position="163"/>
    </location>
</feature>
<evidence type="ECO:0000256" key="2">
    <source>
        <dbReference type="ARBA" id="ARBA00004496"/>
    </source>
</evidence>
<evidence type="ECO:0000259" key="22">
    <source>
        <dbReference type="PROSITE" id="PS52048"/>
    </source>
</evidence>
<evidence type="ECO:0000256" key="8">
    <source>
        <dbReference type="ARBA" id="ARBA00022670"/>
    </source>
</evidence>
<evidence type="ECO:0000256" key="20">
    <source>
        <dbReference type="PROSITE-ProRule" id="PRU01393"/>
    </source>
</evidence>
<evidence type="ECO:0000256" key="6">
    <source>
        <dbReference type="ARBA" id="ARBA00022490"/>
    </source>
</evidence>
<feature type="active site" description="Nucleophile" evidence="20">
    <location>
        <position position="91"/>
    </location>
</feature>
<dbReference type="OrthoDB" id="427186at2759"/>
<keyword evidence="10 20" id="KW-0378">Hydrolase</keyword>
<feature type="site" description="Important for enzyme activity" evidence="20">
    <location>
        <position position="178"/>
    </location>
</feature>
<reference evidence="23" key="2">
    <citation type="submission" date="2025-08" db="UniProtKB">
        <authorList>
            <consortium name="Ensembl"/>
        </authorList>
    </citation>
    <scope>IDENTIFICATION</scope>
</reference>
<dbReference type="CDD" id="cd09616">
    <property type="entry name" value="Peptidase_C12_UCH_L1_L3"/>
    <property type="match status" value="1"/>
</dbReference>
<keyword evidence="7" id="KW-0597">Phosphoprotein</keyword>
<comment type="catalytic activity">
    <reaction evidence="1 20 21">
        <text>Thiol-dependent hydrolysis of ester, thioester, amide, peptide and isopeptide bonds formed by the C-terminal Gly of ubiquitin (a 76-residue protein attached to proteins as an intracellular targeting signal).</text>
        <dbReference type="EC" id="3.4.19.12"/>
    </reaction>
</comment>
<dbReference type="AlphaFoldDB" id="A0A8C9SK72"/>
<dbReference type="InterPro" id="IPR036959">
    <property type="entry name" value="Peptidase_C12_UCH_sf"/>
</dbReference>
<evidence type="ECO:0000256" key="21">
    <source>
        <dbReference type="RuleBase" id="RU361215"/>
    </source>
</evidence>
<dbReference type="GO" id="GO:0016579">
    <property type="term" value="P:protein deubiquitination"/>
    <property type="evidence" value="ECO:0007669"/>
    <property type="project" value="TreeGrafter"/>
</dbReference>
<proteinExistence type="inferred from homology"/>
<comment type="subcellular location">
    <subcellularLocation>
        <location evidence="2">Cytoplasm</location>
    </subcellularLocation>
    <subcellularLocation>
        <location evidence="3">Endoplasmic reticulum membrane</location>
        <topology evidence="3">Lipid-anchor</topology>
    </subcellularLocation>
</comment>
<keyword evidence="17" id="KW-0636">Prenylation</keyword>
<keyword evidence="15" id="KW-0325">Glycoprotein</keyword>
<evidence type="ECO:0000256" key="11">
    <source>
        <dbReference type="ARBA" id="ARBA00022807"/>
    </source>
</evidence>
<dbReference type="InterPro" id="IPR057254">
    <property type="entry name" value="UCH_AS"/>
</dbReference>
<evidence type="ECO:0000256" key="12">
    <source>
        <dbReference type="ARBA" id="ARBA00022824"/>
    </source>
</evidence>
<evidence type="ECO:0000256" key="4">
    <source>
        <dbReference type="ARBA" id="ARBA00009326"/>
    </source>
</evidence>
<accession>A0A8C9SK72</accession>
<keyword evidence="14" id="KW-0472">Membrane</keyword>
<comment type="similarity">
    <text evidence="4 20 21">Belongs to the peptidase C12 family.</text>
</comment>
<keyword evidence="24" id="KW-1185">Reference proteome</keyword>
<evidence type="ECO:0000256" key="10">
    <source>
        <dbReference type="ARBA" id="ARBA00022801"/>
    </source>
</evidence>
<dbReference type="Gene3D" id="3.40.532.10">
    <property type="entry name" value="Peptidase C12, ubiquitin carboxyl-terminal hydrolase"/>
    <property type="match status" value="1"/>
</dbReference>
<dbReference type="Ensembl" id="ENSSFOT00015038283.2">
    <property type="protein sequence ID" value="ENSSFOP00015037865.1"/>
    <property type="gene ID" value="ENSSFOG00015024104.2"/>
</dbReference>
<reference evidence="23" key="3">
    <citation type="submission" date="2025-09" db="UniProtKB">
        <authorList>
            <consortium name="Ensembl"/>
        </authorList>
    </citation>
    <scope>IDENTIFICATION</scope>
</reference>
<dbReference type="KEGG" id="sfm:108930794"/>
<keyword evidence="9 20" id="KW-0833">Ubl conjugation pathway</keyword>
<keyword evidence="8 20" id="KW-0645">Protease</keyword>
<dbReference type="FunFam" id="3.40.532.10:FF:000006">
    <property type="entry name" value="Ubiquitin carboxyl-terminal hydrolase"/>
    <property type="match status" value="1"/>
</dbReference>
<keyword evidence="11 20" id="KW-0788">Thiol protease</keyword>
<dbReference type="PRINTS" id="PR00707">
    <property type="entry name" value="UBCTHYDRLASE"/>
</dbReference>
<evidence type="ECO:0000256" key="7">
    <source>
        <dbReference type="ARBA" id="ARBA00022553"/>
    </source>
</evidence>
<name>A0A8C9SK72_SCLFO</name>